<comment type="caution">
    <text evidence="2">The sequence shown here is derived from an EMBL/GenBank/DDBJ whole genome shotgun (WGS) entry which is preliminary data.</text>
</comment>
<sequence>MVDRPDKGRTITIKINGNQRSYEENKIPENKLNQEDLENDRLIVDEDQKVNFDYFSSNEAAATQETTDDDNFDWILPEDTIEQSDLAEYKIATKSKKINKKGLAAFGSSLKKNNRNGLLSSVFITVFFAILLGTSFGFIMLKLVITENTAETELPAITEPVPEEKEGAGSETVIVKSLSTFVIQGGVFSTVESAKQVQEDNIQKGIPSQVIEMNEQAVLYLSVADSIENAKEMSQQLKGKDIEVFAKPISFEEKSIAGLLPEEKKFMEAVPLIFEVMTAGATEAAVDNSISEETLKNIEKQAAILKASKTDQFKHEGIILLKSELDLAYAQLKSYSESNDSNVLTKLQQHLLGFLSTFHSVS</sequence>
<protein>
    <recommendedName>
        <fullName evidence="4">SPOR domain-containing protein</fullName>
    </recommendedName>
</protein>
<evidence type="ECO:0008006" key="4">
    <source>
        <dbReference type="Google" id="ProtNLM"/>
    </source>
</evidence>
<evidence type="ECO:0000313" key="3">
    <source>
        <dbReference type="Proteomes" id="UP000681027"/>
    </source>
</evidence>
<keyword evidence="3" id="KW-1185">Reference proteome</keyword>
<keyword evidence="1" id="KW-1133">Transmembrane helix</keyword>
<feature type="transmembrane region" description="Helical" evidence="1">
    <location>
        <begin position="118"/>
        <end position="141"/>
    </location>
</feature>
<dbReference type="SUPFAM" id="SSF110997">
    <property type="entry name" value="Sporulation related repeat"/>
    <property type="match status" value="1"/>
</dbReference>
<dbReference type="Proteomes" id="UP000681027">
    <property type="component" value="Unassembled WGS sequence"/>
</dbReference>
<keyword evidence="1" id="KW-0812">Transmembrane</keyword>
<dbReference type="RefSeq" id="WP_213102898.1">
    <property type="nucleotide sequence ID" value="NZ_JAGYPM010000003.1"/>
</dbReference>
<reference evidence="2 3" key="1">
    <citation type="submission" date="2021-05" db="EMBL/GenBank/DDBJ databases">
        <title>Novel Bacillus species.</title>
        <authorList>
            <person name="Liu G."/>
        </authorList>
    </citation>
    <scope>NUCLEOTIDE SEQUENCE [LARGE SCALE GENOMIC DNA]</scope>
    <source>
        <strain evidence="2 3">FJAT-49705</strain>
    </source>
</reference>
<proteinExistence type="predicted"/>
<organism evidence="2 3">
    <name type="scientific">Cytobacillus citreus</name>
    <dbReference type="NCBI Taxonomy" id="2833586"/>
    <lineage>
        <taxon>Bacteria</taxon>
        <taxon>Bacillati</taxon>
        <taxon>Bacillota</taxon>
        <taxon>Bacilli</taxon>
        <taxon>Bacillales</taxon>
        <taxon>Bacillaceae</taxon>
        <taxon>Cytobacillus</taxon>
    </lineage>
</organism>
<name>A0ABS5NV55_9BACI</name>
<gene>
    <name evidence="2" type="ORF">KHA94_14850</name>
</gene>
<evidence type="ECO:0000313" key="2">
    <source>
        <dbReference type="EMBL" id="MBS4191466.1"/>
    </source>
</evidence>
<evidence type="ECO:0000256" key="1">
    <source>
        <dbReference type="SAM" id="Phobius"/>
    </source>
</evidence>
<dbReference type="EMBL" id="JAGYPM010000003">
    <property type="protein sequence ID" value="MBS4191466.1"/>
    <property type="molecule type" value="Genomic_DNA"/>
</dbReference>
<dbReference type="InterPro" id="IPR036680">
    <property type="entry name" value="SPOR-like_sf"/>
</dbReference>
<accession>A0ABS5NV55</accession>
<keyword evidence="1" id="KW-0472">Membrane</keyword>